<keyword evidence="9" id="KW-1185">Reference proteome</keyword>
<feature type="transmembrane region" description="Helical" evidence="6">
    <location>
        <begin position="149"/>
        <end position="169"/>
    </location>
</feature>
<dbReference type="InterPro" id="IPR013057">
    <property type="entry name" value="AA_transpt_TM"/>
</dbReference>
<feature type="transmembrane region" description="Helical" evidence="6">
    <location>
        <begin position="115"/>
        <end position="137"/>
    </location>
</feature>
<organism evidence="8 9">
    <name type="scientific">Klebsormidium nitens</name>
    <name type="common">Green alga</name>
    <name type="synonym">Ulothrix nitens</name>
    <dbReference type="NCBI Taxonomy" id="105231"/>
    <lineage>
        <taxon>Eukaryota</taxon>
        <taxon>Viridiplantae</taxon>
        <taxon>Streptophyta</taxon>
        <taxon>Klebsormidiophyceae</taxon>
        <taxon>Klebsormidiales</taxon>
        <taxon>Klebsormidiaceae</taxon>
        <taxon>Klebsormidium</taxon>
    </lineage>
</organism>
<gene>
    <name evidence="8" type="ORF">KFL_000310450</name>
</gene>
<protein>
    <submittedName>
        <fullName evidence="8">Amino acid transporter protein</fullName>
    </submittedName>
</protein>
<feature type="transmembrane region" description="Helical" evidence="6">
    <location>
        <begin position="230"/>
        <end position="253"/>
    </location>
</feature>
<feature type="transmembrane region" description="Helical" evidence="6">
    <location>
        <begin position="88"/>
        <end position="108"/>
    </location>
</feature>
<name>A0A1Y1HLJ9_KLENI</name>
<feature type="transmembrane region" description="Helical" evidence="6">
    <location>
        <begin position="365"/>
        <end position="388"/>
    </location>
</feature>
<dbReference type="STRING" id="105231.A0A1Y1HLJ9"/>
<keyword evidence="5 6" id="KW-0472">Membrane</keyword>
<dbReference type="Pfam" id="PF01490">
    <property type="entry name" value="Aa_trans"/>
    <property type="match status" value="1"/>
</dbReference>
<keyword evidence="4 6" id="KW-1133">Transmembrane helix</keyword>
<accession>A0A1Y1HLJ9</accession>
<evidence type="ECO:0000256" key="1">
    <source>
        <dbReference type="ARBA" id="ARBA00004141"/>
    </source>
</evidence>
<reference evidence="8 9" key="1">
    <citation type="journal article" date="2014" name="Nat. Commun.">
        <title>Klebsormidium flaccidum genome reveals primary factors for plant terrestrial adaptation.</title>
        <authorList>
            <person name="Hori K."/>
            <person name="Maruyama F."/>
            <person name="Fujisawa T."/>
            <person name="Togashi T."/>
            <person name="Yamamoto N."/>
            <person name="Seo M."/>
            <person name="Sato S."/>
            <person name="Yamada T."/>
            <person name="Mori H."/>
            <person name="Tajima N."/>
            <person name="Moriyama T."/>
            <person name="Ikeuchi M."/>
            <person name="Watanabe M."/>
            <person name="Wada H."/>
            <person name="Kobayashi K."/>
            <person name="Saito M."/>
            <person name="Masuda T."/>
            <person name="Sasaki-Sekimoto Y."/>
            <person name="Mashiguchi K."/>
            <person name="Awai K."/>
            <person name="Shimojima M."/>
            <person name="Masuda S."/>
            <person name="Iwai M."/>
            <person name="Nobusawa T."/>
            <person name="Narise T."/>
            <person name="Kondo S."/>
            <person name="Saito H."/>
            <person name="Sato R."/>
            <person name="Murakawa M."/>
            <person name="Ihara Y."/>
            <person name="Oshima-Yamada Y."/>
            <person name="Ohtaka K."/>
            <person name="Satoh M."/>
            <person name="Sonobe K."/>
            <person name="Ishii M."/>
            <person name="Ohtani R."/>
            <person name="Kanamori-Sato M."/>
            <person name="Honoki R."/>
            <person name="Miyazaki D."/>
            <person name="Mochizuki H."/>
            <person name="Umetsu J."/>
            <person name="Higashi K."/>
            <person name="Shibata D."/>
            <person name="Kamiya Y."/>
            <person name="Sato N."/>
            <person name="Nakamura Y."/>
            <person name="Tabata S."/>
            <person name="Ida S."/>
            <person name="Kurokawa K."/>
            <person name="Ohta H."/>
        </authorList>
    </citation>
    <scope>NUCLEOTIDE SEQUENCE [LARGE SCALE GENOMIC DNA]</scope>
    <source>
        <strain evidence="8 9">NIES-2285</strain>
    </source>
</reference>
<dbReference type="EMBL" id="DF236980">
    <property type="protein sequence ID" value="GAQ79495.1"/>
    <property type="molecule type" value="Genomic_DNA"/>
</dbReference>
<feature type="transmembrane region" description="Helical" evidence="6">
    <location>
        <begin position="176"/>
        <end position="201"/>
    </location>
</feature>
<evidence type="ECO:0000256" key="4">
    <source>
        <dbReference type="ARBA" id="ARBA00022989"/>
    </source>
</evidence>
<evidence type="ECO:0000256" key="2">
    <source>
        <dbReference type="ARBA" id="ARBA00022692"/>
    </source>
</evidence>
<feature type="transmembrane region" description="Helical" evidence="6">
    <location>
        <begin position="310"/>
        <end position="332"/>
    </location>
</feature>
<dbReference type="AlphaFoldDB" id="A0A1Y1HLJ9"/>
<dbReference type="GO" id="GO:0005774">
    <property type="term" value="C:vacuolar membrane"/>
    <property type="evidence" value="ECO:0000318"/>
    <property type="project" value="GO_Central"/>
</dbReference>
<dbReference type="OMA" id="PRYAANH"/>
<dbReference type="Proteomes" id="UP000054558">
    <property type="component" value="Unassembled WGS sequence"/>
</dbReference>
<dbReference type="PANTHER" id="PTHR22950">
    <property type="entry name" value="AMINO ACID TRANSPORTER"/>
    <property type="match status" value="1"/>
</dbReference>
<evidence type="ECO:0000256" key="5">
    <source>
        <dbReference type="ARBA" id="ARBA00023136"/>
    </source>
</evidence>
<comment type="subcellular location">
    <subcellularLocation>
        <location evidence="1">Membrane</location>
        <topology evidence="1">Multi-pass membrane protein</topology>
    </subcellularLocation>
</comment>
<evidence type="ECO:0000256" key="6">
    <source>
        <dbReference type="SAM" id="Phobius"/>
    </source>
</evidence>
<sequence>MVPAPNADDSLDPLLLTEGGKAPLAHIPPRLSQQETRNAEVDIISNAEDPLLGKAQSSSLGFTKLDLLEAIDGRALAGAGTANQLQTIFNIINLYMGIGVFVIGHAFALGGWATLLFLFLFSAVFCFSAQLLCASFEKLPGETAPSYPALGFLAGGAVGQWGVFLVSVTEFFGDTCILLLSIWQSLIVLFPPSGGVCLGLVCLDPRQSVILATLVALLPAIWLRGFSKLTVIAVSGVVSSLVLTAVMVGTVVIDPTSAHVSGEGSHQHTFLRAPSLPTGIGVMLVSLSGHQSLPSLKRSMRRPQHFGRCLYVAFGSMFLLYAVMGSLSYQYFGESCDVLVTHNLIKSSAISKWVILRFGAFRVRLAQVLSALLALSAFSTTPPVVLVLGDLLIDMTQGGAQGHVSSLSMFRLARYSKQQPRLSPH</sequence>
<evidence type="ECO:0000259" key="7">
    <source>
        <dbReference type="Pfam" id="PF01490"/>
    </source>
</evidence>
<dbReference type="PANTHER" id="PTHR22950:SF685">
    <property type="entry name" value="AMINO ACID TRANSPORTER PROTEIN"/>
    <property type="match status" value="1"/>
</dbReference>
<feature type="transmembrane region" description="Helical" evidence="6">
    <location>
        <begin position="207"/>
        <end position="223"/>
    </location>
</feature>
<keyword evidence="2 6" id="KW-0812">Transmembrane</keyword>
<dbReference type="OrthoDB" id="1905342at2759"/>
<proteinExistence type="predicted"/>
<dbReference type="GO" id="GO:0003333">
    <property type="term" value="P:amino acid transmembrane transport"/>
    <property type="evidence" value="ECO:0000318"/>
    <property type="project" value="GO_Central"/>
</dbReference>
<feature type="domain" description="Amino acid transporter transmembrane" evidence="7">
    <location>
        <begin position="82"/>
        <end position="353"/>
    </location>
</feature>
<evidence type="ECO:0000313" key="8">
    <source>
        <dbReference type="EMBL" id="GAQ79495.1"/>
    </source>
</evidence>
<keyword evidence="3" id="KW-0029">Amino-acid transport</keyword>
<evidence type="ECO:0000256" key="3">
    <source>
        <dbReference type="ARBA" id="ARBA00022970"/>
    </source>
</evidence>
<dbReference type="GO" id="GO:0015179">
    <property type="term" value="F:L-amino acid transmembrane transporter activity"/>
    <property type="evidence" value="ECO:0000318"/>
    <property type="project" value="GO_Central"/>
</dbReference>
<keyword evidence="3" id="KW-0813">Transport</keyword>
<evidence type="ECO:0000313" key="9">
    <source>
        <dbReference type="Proteomes" id="UP000054558"/>
    </source>
</evidence>